<organism evidence="10 11">
    <name type="scientific">Burkholderia lata (strain ATCC 17760 / DSM 23089 / LMG 22485 / NCIMB 9086 / R18194 / 383)</name>
    <dbReference type="NCBI Taxonomy" id="482957"/>
    <lineage>
        <taxon>Bacteria</taxon>
        <taxon>Pseudomonadati</taxon>
        <taxon>Pseudomonadota</taxon>
        <taxon>Betaproteobacteria</taxon>
        <taxon>Burkholderiales</taxon>
        <taxon>Burkholderiaceae</taxon>
        <taxon>Burkholderia</taxon>
        <taxon>Burkholderia cepacia complex</taxon>
    </lineage>
</organism>
<keyword evidence="5" id="KW-0520">NAD</keyword>
<reference evidence="10 11" key="1">
    <citation type="submission" date="2019-09" db="EMBL/GenBank/DDBJ databases">
        <authorList>
            <person name="Depoorter E."/>
        </authorList>
    </citation>
    <scope>NUCLEOTIDE SEQUENCE [LARGE SCALE GENOMIC DNA]</scope>
    <source>
        <strain evidence="10">R-15945</strain>
    </source>
</reference>
<dbReference type="SUPFAM" id="SSF54373">
    <property type="entry name" value="FAD-linked reductases, C-terminal domain"/>
    <property type="match status" value="1"/>
</dbReference>
<dbReference type="PROSITE" id="PS00624">
    <property type="entry name" value="GMC_OXRED_2"/>
    <property type="match status" value="1"/>
</dbReference>
<comment type="similarity">
    <text evidence="2 7">Belongs to the GMC oxidoreductase family.</text>
</comment>
<feature type="domain" description="Glucose-methanol-choline oxidoreductase N-terminal" evidence="9">
    <location>
        <begin position="253"/>
        <end position="267"/>
    </location>
</feature>
<name>A0A6P2H9H0_BURL3</name>
<feature type="binding site" evidence="6">
    <location>
        <position position="218"/>
    </location>
    <ligand>
        <name>FAD</name>
        <dbReference type="ChEBI" id="CHEBI:57692"/>
    </ligand>
</feature>
<evidence type="ECO:0000256" key="5">
    <source>
        <dbReference type="ARBA" id="ARBA00023027"/>
    </source>
</evidence>
<dbReference type="InterPro" id="IPR036188">
    <property type="entry name" value="FAD/NAD-bd_sf"/>
</dbReference>
<evidence type="ECO:0000313" key="11">
    <source>
        <dbReference type="Proteomes" id="UP000494174"/>
    </source>
</evidence>
<evidence type="ECO:0000259" key="9">
    <source>
        <dbReference type="PROSITE" id="PS00624"/>
    </source>
</evidence>
<feature type="domain" description="Glucose-methanol-choline oxidoreductase N-terminal" evidence="8">
    <location>
        <begin position="81"/>
        <end position="104"/>
    </location>
</feature>
<evidence type="ECO:0000256" key="4">
    <source>
        <dbReference type="ARBA" id="ARBA00022827"/>
    </source>
</evidence>
<sequence length="540" mass="58100">MEIYDYIVVGAGSSGCVVAGRLSEDPAVRVLLVEAGPDMNNFWVRTPAGAGKLFMNKRFNWAFDTEPVATLGGRTVYWPRGKGLGGSSAINGMIYMRGQPSDFDHWAALGNEGWSWNGVLPYFIRSETNQRGANAYHGSQGPLHVSDAAITHPTADDFIAAAQQVGIGRSDDLNGPPHEGVAYRQYTIRNGRRHTSYNAFVEPVRHRRNLTVRTGVRVTRVLLEAGAATGIEVLDRDERRRIVATREVILSGGALASPHLLMLSGIGDGADLHRHGIAATVESPDVGRHLQDHWFGSFAWRVTPESSYNHQLRGLRKYLEGARYLLTGGGYLAVGAAPVTAYARSEAGRPEADLQLTVSPMTFKFDASGNPVVDDYPAIGGSMVLLTPDSRGHMALKSPDPLHPPAFHPNYLSDAGDIRRSLAGLRMLRRIADAAPLASRIVHELAPGAAVTTDDQLLAHLKANGNSGWHQVGTCRMGADAQAVVDPRLRVRGVARLRVIDASVMPRIVAGNTNAACIMIGEKGADMIRADAAAPRAVSV</sequence>
<accession>A0A6P2H9H0</accession>
<dbReference type="RefSeq" id="WP_174967160.1">
    <property type="nucleotide sequence ID" value="NZ_CABVPU010000001.1"/>
</dbReference>
<dbReference type="PANTHER" id="PTHR11552:SF147">
    <property type="entry name" value="CHOLINE DEHYDROGENASE, MITOCHONDRIAL"/>
    <property type="match status" value="1"/>
</dbReference>
<dbReference type="GO" id="GO:0016614">
    <property type="term" value="F:oxidoreductase activity, acting on CH-OH group of donors"/>
    <property type="evidence" value="ECO:0007669"/>
    <property type="project" value="InterPro"/>
</dbReference>
<evidence type="ECO:0000313" key="10">
    <source>
        <dbReference type="EMBL" id="VWB12904.1"/>
    </source>
</evidence>
<dbReference type="PROSITE" id="PS00623">
    <property type="entry name" value="GMC_OXRED_1"/>
    <property type="match status" value="1"/>
</dbReference>
<dbReference type="Gene3D" id="3.30.560.10">
    <property type="entry name" value="Glucose Oxidase, domain 3"/>
    <property type="match status" value="1"/>
</dbReference>
<comment type="cofactor">
    <cofactor evidence="1 6">
        <name>FAD</name>
        <dbReference type="ChEBI" id="CHEBI:57692"/>
    </cofactor>
</comment>
<feature type="binding site" evidence="6">
    <location>
        <begin position="469"/>
        <end position="470"/>
    </location>
    <ligand>
        <name>FAD</name>
        <dbReference type="ChEBI" id="CHEBI:57692"/>
    </ligand>
</feature>
<evidence type="ECO:0000256" key="2">
    <source>
        <dbReference type="ARBA" id="ARBA00010790"/>
    </source>
</evidence>
<evidence type="ECO:0000256" key="3">
    <source>
        <dbReference type="ARBA" id="ARBA00022630"/>
    </source>
</evidence>
<dbReference type="AlphaFoldDB" id="A0A6P2H9H0"/>
<dbReference type="PANTHER" id="PTHR11552">
    <property type="entry name" value="GLUCOSE-METHANOL-CHOLINE GMC OXIDOREDUCTASE"/>
    <property type="match status" value="1"/>
</dbReference>
<dbReference type="GO" id="GO:0050660">
    <property type="term" value="F:flavin adenine dinucleotide binding"/>
    <property type="evidence" value="ECO:0007669"/>
    <property type="project" value="InterPro"/>
</dbReference>
<dbReference type="Proteomes" id="UP000494174">
    <property type="component" value="Unassembled WGS sequence"/>
</dbReference>
<evidence type="ECO:0000256" key="7">
    <source>
        <dbReference type="RuleBase" id="RU003968"/>
    </source>
</evidence>
<dbReference type="PIRSF" id="PIRSF000137">
    <property type="entry name" value="Alcohol_oxidase"/>
    <property type="match status" value="1"/>
</dbReference>
<dbReference type="InterPro" id="IPR012132">
    <property type="entry name" value="GMC_OxRdtase"/>
</dbReference>
<dbReference type="Pfam" id="PF00732">
    <property type="entry name" value="GMC_oxred_N"/>
    <property type="match status" value="1"/>
</dbReference>
<evidence type="ECO:0000256" key="1">
    <source>
        <dbReference type="ARBA" id="ARBA00001974"/>
    </source>
</evidence>
<evidence type="ECO:0000256" key="6">
    <source>
        <dbReference type="PIRSR" id="PIRSR000137-2"/>
    </source>
</evidence>
<dbReference type="InterPro" id="IPR007867">
    <property type="entry name" value="GMC_OxRtase_C"/>
</dbReference>
<dbReference type="Gene3D" id="3.50.50.60">
    <property type="entry name" value="FAD/NAD(P)-binding domain"/>
    <property type="match status" value="1"/>
</dbReference>
<dbReference type="InterPro" id="IPR000172">
    <property type="entry name" value="GMC_OxRdtase_N"/>
</dbReference>
<dbReference type="EMBL" id="CABVPU010000001">
    <property type="protein sequence ID" value="VWB12904.1"/>
    <property type="molecule type" value="Genomic_DNA"/>
</dbReference>
<dbReference type="Pfam" id="PF05199">
    <property type="entry name" value="GMC_oxred_C"/>
    <property type="match status" value="1"/>
</dbReference>
<protein>
    <submittedName>
        <fullName evidence="10">Choline dehydrogenase</fullName>
    </submittedName>
</protein>
<keyword evidence="3 7" id="KW-0285">Flavoprotein</keyword>
<evidence type="ECO:0000259" key="8">
    <source>
        <dbReference type="PROSITE" id="PS00623"/>
    </source>
</evidence>
<keyword evidence="4 6" id="KW-0274">FAD</keyword>
<proteinExistence type="inferred from homology"/>
<dbReference type="SUPFAM" id="SSF51905">
    <property type="entry name" value="FAD/NAD(P)-binding domain"/>
    <property type="match status" value="1"/>
</dbReference>
<gene>
    <name evidence="10" type="ORF">BLA15945_00446</name>
</gene>